<feature type="region of interest" description="Disordered" evidence="2">
    <location>
        <begin position="258"/>
        <end position="329"/>
    </location>
</feature>
<feature type="region of interest" description="Disordered" evidence="2">
    <location>
        <begin position="37"/>
        <end position="102"/>
    </location>
</feature>
<feature type="compositionally biased region" description="Polar residues" evidence="2">
    <location>
        <begin position="56"/>
        <end position="67"/>
    </location>
</feature>
<feature type="compositionally biased region" description="Low complexity" evidence="2">
    <location>
        <begin position="37"/>
        <end position="48"/>
    </location>
</feature>
<keyword evidence="5" id="KW-1185">Reference proteome</keyword>
<dbReference type="AlphaFoldDB" id="A0A5C3LPF6"/>
<feature type="domain" description="C2H2-type" evidence="3">
    <location>
        <begin position="185"/>
        <end position="208"/>
    </location>
</feature>
<feature type="compositionally biased region" description="Basic residues" evidence="2">
    <location>
        <begin position="71"/>
        <end position="84"/>
    </location>
</feature>
<feature type="compositionally biased region" description="Acidic residues" evidence="2">
    <location>
        <begin position="549"/>
        <end position="561"/>
    </location>
</feature>
<sequence>MSDFDNSTSSVYRPPLTDSDAVASLLSLSLPANAAPIPIAPAGAAPTPYNELSGHSPASTTISTSVGASVKAHRRLASTGKTRRRLSDAREAATRPSPAALQTPTAALSLASLSLSSSPPSHAGAHVSSSLTGASKALAPASTASLSSPFNDESNISQQSNGDSDAAGAISNSNGRHGKKRGMDHKCECCSKIYRHPSCLIKHRWEHTTHWREASKFVLSKHQQVQLLEAAAILSHLDPSATGGASLPEDRSLWPSFLSGGSLPPPEAPMPAGPPSAVSVASPSNGIAVPVPTTATSTSSLSTSPYPTHPTSSSVPANFKRSSSTGPRLHDYSLGSAGGLTQLRPGLVGVPTGTTGVMVGSNGATGVVVNHNASKPVPVPISNSNGAPQSSFAGYRSASNSSWTSNGVSSSYQSATSNSYAPSSERGGWSLPRSSLRGGSGFSASLESRSRSTSRSDDEAEEDDGISVDNNNVAVHEDDSTQYGRYAGYGFASRRVWKRESDELDLEEDRQLPGRGFALGRGGFSVREEDEDDEDAAVVAKGRQRTEEWDGMDMEMEMDMD</sequence>
<keyword evidence="1" id="KW-0862">Zinc</keyword>
<name>A0A5C3LPF6_9AGAR</name>
<dbReference type="STRING" id="68775.A0A5C3LPF6"/>
<evidence type="ECO:0000259" key="3">
    <source>
        <dbReference type="PROSITE" id="PS50157"/>
    </source>
</evidence>
<feature type="compositionally biased region" description="Pro residues" evidence="2">
    <location>
        <begin position="263"/>
        <end position="274"/>
    </location>
</feature>
<keyword evidence="1" id="KW-0479">Metal-binding</keyword>
<organism evidence="4 5">
    <name type="scientific">Crucibulum laeve</name>
    <dbReference type="NCBI Taxonomy" id="68775"/>
    <lineage>
        <taxon>Eukaryota</taxon>
        <taxon>Fungi</taxon>
        <taxon>Dikarya</taxon>
        <taxon>Basidiomycota</taxon>
        <taxon>Agaricomycotina</taxon>
        <taxon>Agaricomycetes</taxon>
        <taxon>Agaricomycetidae</taxon>
        <taxon>Agaricales</taxon>
        <taxon>Agaricineae</taxon>
        <taxon>Nidulariaceae</taxon>
        <taxon>Crucibulum</taxon>
    </lineage>
</organism>
<feature type="region of interest" description="Disordered" evidence="2">
    <location>
        <begin position="144"/>
        <end position="183"/>
    </location>
</feature>
<dbReference type="PROSITE" id="PS00028">
    <property type="entry name" value="ZINC_FINGER_C2H2_1"/>
    <property type="match status" value="1"/>
</dbReference>
<feature type="region of interest" description="Disordered" evidence="2">
    <location>
        <begin position="391"/>
        <end position="479"/>
    </location>
</feature>
<feature type="region of interest" description="Disordered" evidence="2">
    <location>
        <begin position="502"/>
        <end position="561"/>
    </location>
</feature>
<dbReference type="InterPro" id="IPR013087">
    <property type="entry name" value="Znf_C2H2_type"/>
</dbReference>
<evidence type="ECO:0000313" key="4">
    <source>
        <dbReference type="EMBL" id="TFK34642.1"/>
    </source>
</evidence>
<feature type="compositionally biased region" description="Basic and acidic residues" evidence="2">
    <location>
        <begin position="448"/>
        <end position="457"/>
    </location>
</feature>
<evidence type="ECO:0000256" key="2">
    <source>
        <dbReference type="SAM" id="MobiDB-lite"/>
    </source>
</evidence>
<dbReference type="OrthoDB" id="2152896at2759"/>
<evidence type="ECO:0000256" key="1">
    <source>
        <dbReference type="PROSITE-ProRule" id="PRU00042"/>
    </source>
</evidence>
<dbReference type="PROSITE" id="PS50157">
    <property type="entry name" value="ZINC_FINGER_C2H2_2"/>
    <property type="match status" value="1"/>
</dbReference>
<proteinExistence type="predicted"/>
<dbReference type="GO" id="GO:0008270">
    <property type="term" value="F:zinc ion binding"/>
    <property type="evidence" value="ECO:0007669"/>
    <property type="project" value="UniProtKB-KW"/>
</dbReference>
<evidence type="ECO:0000313" key="5">
    <source>
        <dbReference type="Proteomes" id="UP000308652"/>
    </source>
</evidence>
<dbReference type="Proteomes" id="UP000308652">
    <property type="component" value="Unassembled WGS sequence"/>
</dbReference>
<gene>
    <name evidence="4" type="ORF">BDQ12DRAFT_360147</name>
</gene>
<keyword evidence="1" id="KW-0863">Zinc-finger</keyword>
<feature type="compositionally biased region" description="Low complexity" evidence="2">
    <location>
        <begin position="275"/>
        <end position="316"/>
    </location>
</feature>
<feature type="compositionally biased region" description="Polar residues" evidence="2">
    <location>
        <begin position="150"/>
        <end position="163"/>
    </location>
</feature>
<protein>
    <recommendedName>
        <fullName evidence="3">C2H2-type domain-containing protein</fullName>
    </recommendedName>
</protein>
<reference evidence="4 5" key="1">
    <citation type="journal article" date="2019" name="Nat. Ecol. Evol.">
        <title>Megaphylogeny resolves global patterns of mushroom evolution.</title>
        <authorList>
            <person name="Varga T."/>
            <person name="Krizsan K."/>
            <person name="Foldi C."/>
            <person name="Dima B."/>
            <person name="Sanchez-Garcia M."/>
            <person name="Sanchez-Ramirez S."/>
            <person name="Szollosi G.J."/>
            <person name="Szarkandi J.G."/>
            <person name="Papp V."/>
            <person name="Albert L."/>
            <person name="Andreopoulos W."/>
            <person name="Angelini C."/>
            <person name="Antonin V."/>
            <person name="Barry K.W."/>
            <person name="Bougher N.L."/>
            <person name="Buchanan P."/>
            <person name="Buyck B."/>
            <person name="Bense V."/>
            <person name="Catcheside P."/>
            <person name="Chovatia M."/>
            <person name="Cooper J."/>
            <person name="Damon W."/>
            <person name="Desjardin D."/>
            <person name="Finy P."/>
            <person name="Geml J."/>
            <person name="Haridas S."/>
            <person name="Hughes K."/>
            <person name="Justo A."/>
            <person name="Karasinski D."/>
            <person name="Kautmanova I."/>
            <person name="Kiss B."/>
            <person name="Kocsube S."/>
            <person name="Kotiranta H."/>
            <person name="LaButti K.M."/>
            <person name="Lechner B.E."/>
            <person name="Liimatainen K."/>
            <person name="Lipzen A."/>
            <person name="Lukacs Z."/>
            <person name="Mihaltcheva S."/>
            <person name="Morgado L.N."/>
            <person name="Niskanen T."/>
            <person name="Noordeloos M.E."/>
            <person name="Ohm R.A."/>
            <person name="Ortiz-Santana B."/>
            <person name="Ovrebo C."/>
            <person name="Racz N."/>
            <person name="Riley R."/>
            <person name="Savchenko A."/>
            <person name="Shiryaev A."/>
            <person name="Soop K."/>
            <person name="Spirin V."/>
            <person name="Szebenyi C."/>
            <person name="Tomsovsky M."/>
            <person name="Tulloss R.E."/>
            <person name="Uehling J."/>
            <person name="Grigoriev I.V."/>
            <person name="Vagvolgyi C."/>
            <person name="Papp T."/>
            <person name="Martin F.M."/>
            <person name="Miettinen O."/>
            <person name="Hibbett D.S."/>
            <person name="Nagy L.G."/>
        </authorList>
    </citation>
    <scope>NUCLEOTIDE SEQUENCE [LARGE SCALE GENOMIC DNA]</scope>
    <source>
        <strain evidence="4 5">CBS 166.37</strain>
    </source>
</reference>
<feature type="compositionally biased region" description="Low complexity" evidence="2">
    <location>
        <begin position="397"/>
        <end position="447"/>
    </location>
</feature>
<dbReference type="EMBL" id="ML213629">
    <property type="protein sequence ID" value="TFK34642.1"/>
    <property type="molecule type" value="Genomic_DNA"/>
</dbReference>
<accession>A0A5C3LPF6</accession>